<protein>
    <submittedName>
        <fullName evidence="1">Uncharacterized protein</fullName>
    </submittedName>
</protein>
<evidence type="ECO:0000313" key="1">
    <source>
        <dbReference type="EMBL" id="CAI2363448.1"/>
    </source>
</evidence>
<reference evidence="1" key="1">
    <citation type="submission" date="2023-07" db="EMBL/GenBank/DDBJ databases">
        <authorList>
            <consortium name="AG Swart"/>
            <person name="Singh M."/>
            <person name="Singh A."/>
            <person name="Seah K."/>
            <person name="Emmerich C."/>
        </authorList>
    </citation>
    <scope>NUCLEOTIDE SEQUENCE</scope>
    <source>
        <strain evidence="1">DP1</strain>
    </source>
</reference>
<organism evidence="1 2">
    <name type="scientific">Euplotes crassus</name>
    <dbReference type="NCBI Taxonomy" id="5936"/>
    <lineage>
        <taxon>Eukaryota</taxon>
        <taxon>Sar</taxon>
        <taxon>Alveolata</taxon>
        <taxon>Ciliophora</taxon>
        <taxon>Intramacronucleata</taxon>
        <taxon>Spirotrichea</taxon>
        <taxon>Hypotrichia</taxon>
        <taxon>Euplotida</taxon>
        <taxon>Euplotidae</taxon>
        <taxon>Moneuplotes</taxon>
    </lineage>
</organism>
<dbReference type="EMBL" id="CAMPGE010004600">
    <property type="protein sequence ID" value="CAI2363448.1"/>
    <property type="molecule type" value="Genomic_DNA"/>
</dbReference>
<comment type="caution">
    <text evidence="1">The sequence shown here is derived from an EMBL/GenBank/DDBJ whole genome shotgun (WGS) entry which is preliminary data.</text>
</comment>
<gene>
    <name evidence="1" type="ORF">ECRASSUSDP1_LOCUS4784</name>
</gene>
<proteinExistence type="predicted"/>
<evidence type="ECO:0000313" key="2">
    <source>
        <dbReference type="Proteomes" id="UP001295684"/>
    </source>
</evidence>
<name>A0AAD1X554_EUPCR</name>
<accession>A0AAD1X554</accession>
<sequence length="257" mass="29909">MGKTYSSLKWKFKGETAHNEYALHQETEENYMEALDTLFKQYYYITLGSKQPDRISMFLDSPQDKQALSKIAKLAPKVEKLEYIAFHGIHKNDKKLNKLLGQLRVNKLKRLYFDGHYSRSVLFSFYARNITRLLPLAPELIQIKYFRVSHRDFGRILIACGSSPRILFQECRIVINGFDYLDNVQPSIGKISLCHNTITQPEEDNEFLDGLIQKMADSGLNDSLHNVSIKTRNPIRRGKRILPKKEYKIGNFDVRIC</sequence>
<dbReference type="Proteomes" id="UP001295684">
    <property type="component" value="Unassembled WGS sequence"/>
</dbReference>
<keyword evidence="2" id="KW-1185">Reference proteome</keyword>
<dbReference type="AlphaFoldDB" id="A0AAD1X554"/>